<reference evidence="8" key="1">
    <citation type="submission" date="2025-08" db="UniProtKB">
        <authorList>
            <consortium name="RefSeq"/>
        </authorList>
    </citation>
    <scope>IDENTIFICATION</scope>
</reference>
<dbReference type="KEGG" id="goe:100899135"/>
<accession>A0AAJ7WIS1</accession>
<dbReference type="AlphaFoldDB" id="A0AAJ7WIS1"/>
<dbReference type="PANTHER" id="PTHR22997">
    <property type="entry name" value="PIH1 DOMAIN-CONTAINING PROTEIN 1"/>
    <property type="match status" value="1"/>
</dbReference>
<gene>
    <name evidence="8" type="primary">LOC100899135</name>
</gene>
<comment type="similarity">
    <text evidence="1">Belongs to the PIH1 family.</text>
</comment>
<dbReference type="InterPro" id="IPR050734">
    <property type="entry name" value="PIH1/Kintoun_subfamily"/>
</dbReference>
<dbReference type="InterPro" id="IPR012981">
    <property type="entry name" value="PIH1_N"/>
</dbReference>
<dbReference type="InterPro" id="IPR041442">
    <property type="entry name" value="PIH1D1/2/3_CS-like"/>
</dbReference>
<evidence type="ECO:0000259" key="6">
    <source>
        <dbReference type="Pfam" id="PF18201"/>
    </source>
</evidence>
<evidence type="ECO:0000259" key="5">
    <source>
        <dbReference type="Pfam" id="PF08190"/>
    </source>
</evidence>
<feature type="domain" description="PIH1 N-terminal" evidence="5">
    <location>
        <begin position="27"/>
        <end position="190"/>
    </location>
</feature>
<evidence type="ECO:0000256" key="1">
    <source>
        <dbReference type="ARBA" id="ARBA00008511"/>
    </source>
</evidence>
<sequence>MAFLEVPSSPSSEPTSLSNIVAEDETHREFRELLESAAENAANETSSIAVRPSKGFCVKFKRVDEAHKKAFINICHTSEIPAPIDISESELTSLLESESAASYRVPLSLGVPHDELDKKGEPCTAYDVIINSNFYQKCLSAIVFKEFVTLLAAQGIEDKYSIVLSRTDYVTLQNRKYLGSMPQHYIRDRGTTKPTPLIDEVETPKREERVAEPMPRKAPPNVRLNRVQKPGRCVEHLVAEIEIPHMTKPNEVNLDMAKDRILVQRATAVKPEVDVYLPLELDVDNVKAQYDHKTRLLRIDAPILKVQ</sequence>
<dbReference type="RefSeq" id="XP_028967488.1">
    <property type="nucleotide sequence ID" value="XM_029111655.1"/>
</dbReference>
<name>A0AAJ7WIS1_9ACAR</name>
<feature type="compositionally biased region" description="Basic and acidic residues" evidence="4">
    <location>
        <begin position="204"/>
        <end position="215"/>
    </location>
</feature>
<dbReference type="GO" id="GO:0005737">
    <property type="term" value="C:cytoplasm"/>
    <property type="evidence" value="ECO:0007669"/>
    <property type="project" value="TreeGrafter"/>
</dbReference>
<proteinExistence type="inferred from homology"/>
<dbReference type="GO" id="GO:1990904">
    <property type="term" value="C:ribonucleoprotein complex"/>
    <property type="evidence" value="ECO:0007669"/>
    <property type="project" value="TreeGrafter"/>
</dbReference>
<dbReference type="GO" id="GO:0097255">
    <property type="term" value="C:R2TP complex"/>
    <property type="evidence" value="ECO:0007669"/>
    <property type="project" value="TreeGrafter"/>
</dbReference>
<keyword evidence="7" id="KW-1185">Reference proteome</keyword>
<organism evidence="7 8">
    <name type="scientific">Galendromus occidentalis</name>
    <name type="common">western predatory mite</name>
    <dbReference type="NCBI Taxonomy" id="34638"/>
    <lineage>
        <taxon>Eukaryota</taxon>
        <taxon>Metazoa</taxon>
        <taxon>Ecdysozoa</taxon>
        <taxon>Arthropoda</taxon>
        <taxon>Chelicerata</taxon>
        <taxon>Arachnida</taxon>
        <taxon>Acari</taxon>
        <taxon>Parasitiformes</taxon>
        <taxon>Mesostigmata</taxon>
        <taxon>Gamasina</taxon>
        <taxon>Phytoseioidea</taxon>
        <taxon>Phytoseiidae</taxon>
        <taxon>Typhlodrominae</taxon>
        <taxon>Galendromus</taxon>
    </lineage>
</organism>
<dbReference type="Pfam" id="PF18201">
    <property type="entry name" value="PIH1_CS"/>
    <property type="match status" value="1"/>
</dbReference>
<comment type="function">
    <text evidence="3">Involved in the assembly of C/D box small nucleolar ribonucleoprotein (snoRNP) particles. Recruits the SWI/SNF complex to the core promoter of rRNA genes and enhances pre-rRNA transcription. Mediates interaction of TELO2 with the R2TP complex which is necessary for the stability of MTOR and SMG1. Positively regulates the assembly and activity of the mTORC1 complex.</text>
</comment>
<evidence type="ECO:0000256" key="2">
    <source>
        <dbReference type="ARBA" id="ARBA00040540"/>
    </source>
</evidence>
<feature type="region of interest" description="Disordered" evidence="4">
    <location>
        <begin position="204"/>
        <end position="223"/>
    </location>
</feature>
<protein>
    <recommendedName>
        <fullName evidence="2">PIH1 domain-containing protein 1</fullName>
    </recommendedName>
</protein>
<dbReference type="GO" id="GO:0000492">
    <property type="term" value="P:box C/D snoRNP assembly"/>
    <property type="evidence" value="ECO:0007669"/>
    <property type="project" value="TreeGrafter"/>
</dbReference>
<evidence type="ECO:0000313" key="8">
    <source>
        <dbReference type="RefSeq" id="XP_028967488.1"/>
    </source>
</evidence>
<evidence type="ECO:0000256" key="3">
    <source>
        <dbReference type="ARBA" id="ARBA00046233"/>
    </source>
</evidence>
<dbReference type="Proteomes" id="UP000694867">
    <property type="component" value="Unplaced"/>
</dbReference>
<dbReference type="PANTHER" id="PTHR22997:SF0">
    <property type="entry name" value="PIH1 DOMAIN-CONTAINING PROTEIN 1"/>
    <property type="match status" value="1"/>
</dbReference>
<dbReference type="GO" id="GO:0006364">
    <property type="term" value="P:rRNA processing"/>
    <property type="evidence" value="ECO:0007669"/>
    <property type="project" value="TreeGrafter"/>
</dbReference>
<evidence type="ECO:0000256" key="4">
    <source>
        <dbReference type="SAM" id="MobiDB-lite"/>
    </source>
</evidence>
<evidence type="ECO:0000313" key="7">
    <source>
        <dbReference type="Proteomes" id="UP000694867"/>
    </source>
</evidence>
<dbReference type="Pfam" id="PF08190">
    <property type="entry name" value="PIH1"/>
    <property type="match status" value="1"/>
</dbReference>
<dbReference type="GeneID" id="100899135"/>
<feature type="domain" description="PIH1D1/2/3 CS-like" evidence="6">
    <location>
        <begin position="231"/>
        <end position="303"/>
    </location>
</feature>